<dbReference type="Proteomes" id="UP000477070">
    <property type="component" value="Unassembled WGS sequence"/>
</dbReference>
<reference evidence="1 4" key="4">
    <citation type="submission" date="2019-12" db="EMBL/GenBank/DDBJ databases">
        <title>Multi-Generational Helicobacter saguini Isolates.</title>
        <authorList>
            <person name="Mannion A."/>
            <person name="Shen Z."/>
            <person name="Fox J.G."/>
        </authorList>
    </citation>
    <scope>NUCLEOTIDE SEQUENCE [LARGE SCALE GENOMIC DNA]</scope>
    <source>
        <strain evidence="1">16-048</strain>
        <strain evidence="4">16-048 (F4)</strain>
    </source>
</reference>
<reference evidence="2 3" key="2">
    <citation type="journal article" date="2016" name="Infect. Immun.">
        <title>Helicobacter saguini, a Novel Helicobacter Isolated from Cotton-Top Tamarins with Ulcerative Colitis, Has Proinflammatory Properties and Induces Typhlocolitis and Dysplasia in Gnotobiotic IL-10-/- Mice.</title>
        <authorList>
            <person name="Shen Z."/>
            <person name="Mannion A."/>
            <person name="Whary M.T."/>
            <person name="Muthupalani S."/>
            <person name="Sheh A."/>
            <person name="Feng Y."/>
            <person name="Gong G."/>
            <person name="Vandamme P."/>
            <person name="Holcombe H.R."/>
            <person name="Paster B.J."/>
            <person name="Fox J.G."/>
        </authorList>
    </citation>
    <scope>NUCLEOTIDE SEQUENCE [LARGE SCALE GENOMIC DNA]</scope>
    <source>
        <strain evidence="2 3">MIT 97-6194</strain>
    </source>
</reference>
<accession>A0A347VQA0</accession>
<evidence type="ECO:0000313" key="1">
    <source>
        <dbReference type="EMBL" id="MWV70226.1"/>
    </source>
</evidence>
<dbReference type="EMBL" id="QBIU01000002">
    <property type="protein sequence ID" value="MWV70226.1"/>
    <property type="molecule type" value="Genomic_DNA"/>
</dbReference>
<name>A0A347VQA0_9HELI</name>
<gene>
    <name evidence="1" type="ORF">DCO61_09490</name>
    <name evidence="2" type="ORF">LS64_011610</name>
</gene>
<dbReference type="AlphaFoldDB" id="A0A347VQA0"/>
<proteinExistence type="predicted"/>
<comment type="caution">
    <text evidence="2">The sequence shown here is derived from an EMBL/GenBank/DDBJ whole genome shotgun (WGS) entry which is preliminary data.</text>
</comment>
<dbReference type="EMBL" id="JRMP02000031">
    <property type="protein sequence ID" value="TLD91632.1"/>
    <property type="molecule type" value="Genomic_DNA"/>
</dbReference>
<evidence type="ECO:0000313" key="2">
    <source>
        <dbReference type="EMBL" id="TLD91632.1"/>
    </source>
</evidence>
<dbReference type="Proteomes" id="UP000029714">
    <property type="component" value="Unassembled WGS sequence"/>
</dbReference>
<dbReference type="RefSeq" id="WP_034569931.1">
    <property type="nucleotide sequence ID" value="NZ_JRMP02000031.1"/>
</dbReference>
<keyword evidence="3" id="KW-1185">Reference proteome</keyword>
<reference evidence="2 3" key="1">
    <citation type="journal article" date="2014" name="Genome Announc.">
        <title>Draft genome sequences of eight enterohepatic helicobacter species isolated from both laboratory and wild rodents.</title>
        <authorList>
            <person name="Sheh A."/>
            <person name="Shen Z."/>
            <person name="Fox J.G."/>
        </authorList>
    </citation>
    <scope>NUCLEOTIDE SEQUENCE [LARGE SCALE GENOMIC DNA]</scope>
    <source>
        <strain evidence="2 3">MIT 97-6194</strain>
    </source>
</reference>
<reference evidence="2" key="3">
    <citation type="submission" date="2018-04" db="EMBL/GenBank/DDBJ databases">
        <authorList>
            <person name="Sheh A."/>
            <person name="Shen Z."/>
            <person name="Mannion A.J."/>
            <person name="Fox J.G."/>
        </authorList>
    </citation>
    <scope>NUCLEOTIDE SEQUENCE</scope>
    <source>
        <strain evidence="2">MIT 97-6194</strain>
    </source>
</reference>
<evidence type="ECO:0000313" key="3">
    <source>
        <dbReference type="Proteomes" id="UP000029714"/>
    </source>
</evidence>
<protein>
    <submittedName>
        <fullName evidence="2">Uncharacterized protein</fullName>
    </submittedName>
</protein>
<dbReference type="STRING" id="1548018.LS64_01975"/>
<evidence type="ECO:0000313" key="4">
    <source>
        <dbReference type="Proteomes" id="UP000477070"/>
    </source>
</evidence>
<organism evidence="2 3">
    <name type="scientific">Helicobacter saguini</name>
    <dbReference type="NCBI Taxonomy" id="1548018"/>
    <lineage>
        <taxon>Bacteria</taxon>
        <taxon>Pseudomonadati</taxon>
        <taxon>Campylobacterota</taxon>
        <taxon>Epsilonproteobacteria</taxon>
        <taxon>Campylobacterales</taxon>
        <taxon>Helicobacteraceae</taxon>
        <taxon>Helicobacter</taxon>
    </lineage>
</organism>
<sequence length="118" mass="13734">MLSNDYFLNCEISKEARDTLIRLANYHGIKSVEKVKTYKALKNLLIRKSESEINHVKRKAKKHGIAENMDSKYTTPFYKFFSDLKINAYSLMSFMANEIIDLFIALDNKINYLSNADL</sequence>